<reference evidence="6" key="1">
    <citation type="submission" date="2018-07" db="EMBL/GenBank/DDBJ databases">
        <authorList>
            <person name="Quirk P.G."/>
            <person name="Krulwich T.A."/>
        </authorList>
    </citation>
    <scope>NUCLEOTIDE SEQUENCE</scope>
    <source>
        <strain evidence="6">Anand</strain>
    </source>
</reference>
<evidence type="ECO:0000256" key="1">
    <source>
        <dbReference type="ARBA" id="ARBA00004123"/>
    </source>
</evidence>
<feature type="coiled-coil region" evidence="3">
    <location>
        <begin position="265"/>
        <end position="292"/>
    </location>
</feature>
<comment type="subcellular location">
    <subcellularLocation>
        <location evidence="1">Nucleus</location>
    </subcellularLocation>
</comment>
<feature type="compositionally biased region" description="Acidic residues" evidence="4">
    <location>
        <begin position="168"/>
        <end position="179"/>
    </location>
</feature>
<protein>
    <submittedName>
        <fullName evidence="6">Uncharacterized protein</fullName>
    </submittedName>
</protein>
<name>A0A3B0NFF3_THEAN</name>
<keyword evidence="3" id="KW-0175">Coiled coil</keyword>
<dbReference type="PANTHER" id="PTHR12214">
    <property type="entry name" value="GC-RICH SEQUENCE DNA-BINDING FACTOR"/>
    <property type="match status" value="1"/>
</dbReference>
<feature type="region of interest" description="Disordered" evidence="4">
    <location>
        <begin position="147"/>
        <end position="179"/>
    </location>
</feature>
<accession>A0A3B0NFF3</accession>
<gene>
    <name evidence="6" type="ORF">TAT_000288100</name>
    <name evidence="5" type="ORF">TAV_000288200</name>
</gene>
<dbReference type="AlphaFoldDB" id="A0A3B0NFF3"/>
<sequence length="730" mass="83968">MFLKRSSLARKKPSGFSRESDNDIASDDNKTPETGPVGTELLKRDDSTNFSIEDSGVSFRRGLRDGTITNKLDLSQNQPLNTHKKVINNLSFTDSLVEDELNNIHLRKAKMTNLFVKKRFKKGIDLSNSKQNTDKYQFPAKNIQTIQEDTNLVGEERRDFEDKHESEYSDEDEESDDYSMDIEGNFVDEVESIEESDDMVEESSDEKVSNSANNVEFDDYVVPLYELSEVESDFDIELELSQIVDTTVSEVQILKRNLESNQTLLNQNIDKITKLEMEKAQLEKHLTVYSNLLETSSTLSSLVSSKLQTLLVTLDKIKKNRIEEIEYLLRMRRWLYCDFLRLSGVSNFDYNCGELEDIDEMGKDLSQTIERQFDRRLKGLDDIKNDLVKTSVRDSAKFKFSSLKEYLTNKVRDLFTVKLGTNYTFSQLSELYEYEISLEQVDTNLMSDVTEEFCTISACLEPFLSFKETNPTEYNSLNLAGNLKNVILFFVKVSILTWDPLKQFDLKSLEWFNVLLKFDPNMLPLVVDEVLFLLSMNSIEYFDIESYEQSHNLAELLKFVMQNSSQDNKPNNVEKIISSLIKSINSKVSVVSFRLNSKDSSFMSSMISDPVVLHIIKFSYLNLIANLMCFSDILSGTTLSTMVVDDLFLNKLLPLLDFESAVDAFVVLNFYTLTLPISRLLQIKTKNTSIVKLTFQHFCESEWTSRSNSDIFNSLSIPMNNKSFSKLINF</sequence>
<dbReference type="EMBL" id="UIVT01000003">
    <property type="protein sequence ID" value="SVP93886.1"/>
    <property type="molecule type" value="Genomic_DNA"/>
</dbReference>
<dbReference type="GO" id="GO:0000398">
    <property type="term" value="P:mRNA splicing, via spliceosome"/>
    <property type="evidence" value="ECO:0007669"/>
    <property type="project" value="InterPro"/>
</dbReference>
<feature type="compositionally biased region" description="Basic and acidic residues" evidence="4">
    <location>
        <begin position="154"/>
        <end position="167"/>
    </location>
</feature>
<evidence type="ECO:0000256" key="3">
    <source>
        <dbReference type="SAM" id="Coils"/>
    </source>
</evidence>
<evidence type="ECO:0000313" key="6">
    <source>
        <dbReference type="EMBL" id="SVP93886.1"/>
    </source>
</evidence>
<dbReference type="EMBL" id="UIVS01000003">
    <property type="protein sequence ID" value="SVP93082.1"/>
    <property type="molecule type" value="Genomic_DNA"/>
</dbReference>
<proteinExistence type="predicted"/>
<evidence type="ECO:0000313" key="5">
    <source>
        <dbReference type="EMBL" id="SVP93082.1"/>
    </source>
</evidence>
<feature type="region of interest" description="Disordered" evidence="4">
    <location>
        <begin position="1"/>
        <end position="46"/>
    </location>
</feature>
<dbReference type="VEuPathDB" id="PiroplasmaDB:TA18105"/>
<dbReference type="InterPro" id="IPR012890">
    <property type="entry name" value="GCFC2-like"/>
</dbReference>
<organism evidence="6">
    <name type="scientific">Theileria annulata</name>
    <dbReference type="NCBI Taxonomy" id="5874"/>
    <lineage>
        <taxon>Eukaryota</taxon>
        <taxon>Sar</taxon>
        <taxon>Alveolata</taxon>
        <taxon>Apicomplexa</taxon>
        <taxon>Aconoidasida</taxon>
        <taxon>Piroplasmida</taxon>
        <taxon>Theileriidae</taxon>
        <taxon>Theileria</taxon>
    </lineage>
</organism>
<evidence type="ECO:0000256" key="4">
    <source>
        <dbReference type="SAM" id="MobiDB-lite"/>
    </source>
</evidence>
<keyword evidence="2" id="KW-0539">Nucleus</keyword>
<dbReference type="GO" id="GO:0005634">
    <property type="term" value="C:nucleus"/>
    <property type="evidence" value="ECO:0007669"/>
    <property type="project" value="UniProtKB-SubCell"/>
</dbReference>
<dbReference type="PANTHER" id="PTHR12214:SF0">
    <property type="entry name" value="LD29489P"/>
    <property type="match status" value="1"/>
</dbReference>
<dbReference type="GO" id="GO:0003677">
    <property type="term" value="F:DNA binding"/>
    <property type="evidence" value="ECO:0007669"/>
    <property type="project" value="InterPro"/>
</dbReference>
<evidence type="ECO:0000256" key="2">
    <source>
        <dbReference type="ARBA" id="ARBA00023242"/>
    </source>
</evidence>